<dbReference type="PANTHER" id="PTHR22773">
    <property type="entry name" value="NADH DEHYDROGENASE"/>
    <property type="match status" value="1"/>
</dbReference>
<dbReference type="Pfam" id="PF00361">
    <property type="entry name" value="Proton_antipo_M"/>
    <property type="match status" value="1"/>
</dbReference>
<evidence type="ECO:0000256" key="3">
    <source>
        <dbReference type="ARBA" id="ARBA00022989"/>
    </source>
</evidence>
<dbReference type="HAMAP" id="MF_00445">
    <property type="entry name" value="NDH1_NuoN_1"/>
    <property type="match status" value="1"/>
</dbReference>
<feature type="transmembrane region" description="Helical" evidence="5">
    <location>
        <begin position="34"/>
        <end position="54"/>
    </location>
</feature>
<evidence type="ECO:0000256" key="4">
    <source>
        <dbReference type="ARBA" id="ARBA00023136"/>
    </source>
</evidence>
<gene>
    <name evidence="7" type="ORF">J9259_01305</name>
</gene>
<evidence type="ECO:0000256" key="1">
    <source>
        <dbReference type="ARBA" id="ARBA00004141"/>
    </source>
</evidence>
<evidence type="ECO:0000259" key="6">
    <source>
        <dbReference type="Pfam" id="PF00361"/>
    </source>
</evidence>
<dbReference type="AlphaFoldDB" id="A0A8J7YIR3"/>
<feature type="domain" description="NADH:quinone oxidoreductase/Mrp antiporter transmembrane" evidence="6">
    <location>
        <begin position="121"/>
        <end position="431"/>
    </location>
</feature>
<feature type="transmembrane region" description="Helical" evidence="5">
    <location>
        <begin position="382"/>
        <end position="401"/>
    </location>
</feature>
<feature type="transmembrane region" description="Helical" evidence="5">
    <location>
        <begin position="299"/>
        <end position="321"/>
    </location>
</feature>
<dbReference type="EMBL" id="JAGVSJ010000002">
    <property type="protein sequence ID" value="MBX8631149.1"/>
    <property type="molecule type" value="Genomic_DNA"/>
</dbReference>
<evidence type="ECO:0000256" key="2">
    <source>
        <dbReference type="ARBA" id="ARBA00022692"/>
    </source>
</evidence>
<feature type="transmembrane region" description="Helical" evidence="5">
    <location>
        <begin position="341"/>
        <end position="361"/>
    </location>
</feature>
<accession>A0A8J7YIR3</accession>
<proteinExistence type="inferred from homology"/>
<feature type="transmembrane region" description="Helical" evidence="5">
    <location>
        <begin position="421"/>
        <end position="444"/>
    </location>
</feature>
<evidence type="ECO:0000256" key="5">
    <source>
        <dbReference type="SAM" id="Phobius"/>
    </source>
</evidence>
<dbReference type="InterPro" id="IPR010096">
    <property type="entry name" value="NADH-Q_OxRdtase_suN/2"/>
</dbReference>
<feature type="transmembrane region" description="Helical" evidence="5">
    <location>
        <begin position="74"/>
        <end position="92"/>
    </location>
</feature>
<feature type="transmembrane region" description="Helical" evidence="5">
    <location>
        <begin position="206"/>
        <end position="229"/>
    </location>
</feature>
<feature type="transmembrane region" description="Helical" evidence="5">
    <location>
        <begin position="156"/>
        <end position="179"/>
    </location>
</feature>
<keyword evidence="4 5" id="KW-0472">Membrane</keyword>
<name>A0A8J7YIR3_9ARCH</name>
<feature type="transmembrane region" description="Helical" evidence="5">
    <location>
        <begin position="465"/>
        <end position="484"/>
    </location>
</feature>
<comment type="caution">
    <text evidence="7">The sequence shown here is derived from an EMBL/GenBank/DDBJ whole genome shotgun (WGS) entry which is preliminary data.</text>
</comment>
<protein>
    <submittedName>
        <fullName evidence="7">NADH-quinone oxidoreductase subunit N</fullName>
    </submittedName>
</protein>
<feature type="transmembrane region" description="Helical" evidence="5">
    <location>
        <begin position="104"/>
        <end position="121"/>
    </location>
</feature>
<dbReference type="PRINTS" id="PR01434">
    <property type="entry name" value="NADHDHGNASE5"/>
</dbReference>
<keyword evidence="3 5" id="KW-1133">Transmembrane helix</keyword>
<sequence length="503" mass="53376">MIQFFASGMSPLIVMVVGALITAALSFYASNRTLAFVAIATMLLTFLLLFMILLDVVPNPQNFGSVMTEDDFAVVFQLIFMSVGFICLLPSARYIQGDRNQGEYYSLLLLSVVGMMVISAASDLITLFVGISLTGLASASIAAFRKKDRTGIEAAMKFYIISALSAALALYGISLLYGLTHTLQLSLLASSLQSITPQSPSFPTAMIALVMIVAGFGFEVAIVPFHMWAPDVYEGTPTPVSGLLSSGSKKAGLAALFKVFIVGLIAFRTEWGPVFGVLAVLTMTVGNVVALRQKSFKRMLAYSSIGQAGYMLIAFPVFAAAYGDAGIYGSNLQVFSISSGIFQILTHAIATAGAFIVVAIMSPTVTGISVDDFRGLFRRNRVLSISMTIYLLSLLGIPLLAGFDSKLLIFSSAVGASIIPGYSWVVWLAVFGILNSAVSLIYYVRVIRNIFSDTDAPPVKYSGGPLAMASVLIAAALIIVIGVYPGPVISVCNSAARALMALL</sequence>
<dbReference type="GO" id="GO:0016020">
    <property type="term" value="C:membrane"/>
    <property type="evidence" value="ECO:0007669"/>
    <property type="project" value="UniProtKB-SubCell"/>
</dbReference>
<dbReference type="Proteomes" id="UP000716004">
    <property type="component" value="Unassembled WGS sequence"/>
</dbReference>
<evidence type="ECO:0000313" key="7">
    <source>
        <dbReference type="EMBL" id="MBX8631149.1"/>
    </source>
</evidence>
<keyword evidence="2 5" id="KW-0812">Transmembrane</keyword>
<dbReference type="GO" id="GO:0042773">
    <property type="term" value="P:ATP synthesis coupled electron transport"/>
    <property type="evidence" value="ECO:0007669"/>
    <property type="project" value="InterPro"/>
</dbReference>
<comment type="subcellular location">
    <subcellularLocation>
        <location evidence="1">Membrane</location>
        <topology evidence="1">Multi-pass membrane protein</topology>
    </subcellularLocation>
</comment>
<organism evidence="7 8">
    <name type="scientific">Candidatus Sysuiplasma superficiale</name>
    <dbReference type="NCBI Taxonomy" id="2823368"/>
    <lineage>
        <taxon>Archaea</taxon>
        <taxon>Methanobacteriati</taxon>
        <taxon>Thermoplasmatota</taxon>
        <taxon>Thermoplasmata</taxon>
        <taxon>Candidatus Sysuiplasmatales</taxon>
        <taxon>Candidatus Sysuiplasmataceae</taxon>
        <taxon>Candidatus Sysuiplasma</taxon>
    </lineage>
</organism>
<feature type="transmembrane region" description="Helical" evidence="5">
    <location>
        <begin position="127"/>
        <end position="144"/>
    </location>
</feature>
<dbReference type="GO" id="GO:0008137">
    <property type="term" value="F:NADH dehydrogenase (ubiquinone) activity"/>
    <property type="evidence" value="ECO:0007669"/>
    <property type="project" value="InterPro"/>
</dbReference>
<dbReference type="InterPro" id="IPR001750">
    <property type="entry name" value="ND/Mrp_TM"/>
</dbReference>
<reference evidence="7" key="1">
    <citation type="submission" date="2021-04" db="EMBL/GenBank/DDBJ databases">
        <title>Genomic insights into ecological role and evolution of a novel Thermoplasmata order Candidatus Sysuiplasmatales.</title>
        <authorList>
            <person name="Yuan Y."/>
        </authorList>
    </citation>
    <scope>NUCLEOTIDE SEQUENCE</scope>
    <source>
        <strain evidence="7">YP2-bin.285</strain>
    </source>
</reference>
<feature type="transmembrane region" description="Helical" evidence="5">
    <location>
        <begin position="12"/>
        <end position="29"/>
    </location>
</feature>
<feature type="transmembrane region" description="Helical" evidence="5">
    <location>
        <begin position="250"/>
        <end position="267"/>
    </location>
</feature>
<evidence type="ECO:0000313" key="8">
    <source>
        <dbReference type="Proteomes" id="UP000716004"/>
    </source>
</evidence>
<feature type="transmembrane region" description="Helical" evidence="5">
    <location>
        <begin position="273"/>
        <end position="292"/>
    </location>
</feature>